<keyword evidence="4" id="KW-1185">Reference proteome</keyword>
<evidence type="ECO:0000313" key="2">
    <source>
        <dbReference type="EMBL" id="KLU86972.1"/>
    </source>
</evidence>
<dbReference type="EnsemblFungi" id="MAPG_05978T0">
    <property type="protein sequence ID" value="MAPG_05978T0"/>
    <property type="gene ID" value="MAPG_05978"/>
</dbReference>
<reference evidence="3" key="5">
    <citation type="submission" date="2015-06" db="UniProtKB">
        <authorList>
            <consortium name="EnsemblFungi"/>
        </authorList>
    </citation>
    <scope>IDENTIFICATION</scope>
    <source>
        <strain evidence="3">ATCC 64411</strain>
    </source>
</reference>
<dbReference type="Proteomes" id="UP000011715">
    <property type="component" value="Unassembled WGS sequence"/>
</dbReference>
<evidence type="ECO:0000313" key="4">
    <source>
        <dbReference type="Proteomes" id="UP000011715"/>
    </source>
</evidence>
<organism evidence="3 4">
    <name type="scientific">Magnaporthiopsis poae (strain ATCC 64411 / 73-15)</name>
    <name type="common">Kentucky bluegrass fungus</name>
    <name type="synonym">Magnaporthe poae</name>
    <dbReference type="NCBI Taxonomy" id="644358"/>
    <lineage>
        <taxon>Eukaryota</taxon>
        <taxon>Fungi</taxon>
        <taxon>Dikarya</taxon>
        <taxon>Ascomycota</taxon>
        <taxon>Pezizomycotina</taxon>
        <taxon>Sordariomycetes</taxon>
        <taxon>Sordariomycetidae</taxon>
        <taxon>Magnaporthales</taxon>
        <taxon>Magnaporthaceae</taxon>
        <taxon>Magnaporthiopsis</taxon>
    </lineage>
</organism>
<keyword evidence="1" id="KW-1133">Transmembrane helix</keyword>
<reference evidence="2" key="2">
    <citation type="submission" date="2010-05" db="EMBL/GenBank/DDBJ databases">
        <title>The Genome Sequence of Magnaporthe poae strain ATCC 64411.</title>
        <authorList>
            <consortium name="The Broad Institute Genome Sequencing Platform"/>
            <consortium name="Broad Institute Genome Sequencing Center for Infectious Disease"/>
            <person name="Ma L.-J."/>
            <person name="Dead R."/>
            <person name="Young S."/>
            <person name="Zeng Q."/>
            <person name="Koehrsen M."/>
            <person name="Alvarado L."/>
            <person name="Berlin A."/>
            <person name="Chapman S.B."/>
            <person name="Chen Z."/>
            <person name="Freedman E."/>
            <person name="Gellesch M."/>
            <person name="Goldberg J."/>
            <person name="Griggs A."/>
            <person name="Gujja S."/>
            <person name="Heilman E.R."/>
            <person name="Heiman D."/>
            <person name="Hepburn T."/>
            <person name="Howarth C."/>
            <person name="Jen D."/>
            <person name="Larson L."/>
            <person name="Mehta T."/>
            <person name="Neiman D."/>
            <person name="Pearson M."/>
            <person name="Roberts A."/>
            <person name="Saif S."/>
            <person name="Shea T."/>
            <person name="Shenoy N."/>
            <person name="Sisk P."/>
            <person name="Stolte C."/>
            <person name="Sykes S."/>
            <person name="Walk T."/>
            <person name="White J."/>
            <person name="Yandava C."/>
            <person name="Haas B."/>
            <person name="Nusbaum C."/>
            <person name="Birren B."/>
        </authorList>
    </citation>
    <scope>NUCLEOTIDE SEQUENCE</scope>
    <source>
        <strain evidence="2">ATCC 64411</strain>
    </source>
</reference>
<dbReference type="EMBL" id="ADBL01001432">
    <property type="status" value="NOT_ANNOTATED_CDS"/>
    <property type="molecule type" value="Genomic_DNA"/>
</dbReference>
<dbReference type="VEuPathDB" id="FungiDB:MAPG_05978"/>
<reference evidence="4" key="1">
    <citation type="submission" date="2010-05" db="EMBL/GenBank/DDBJ databases">
        <title>The genome sequence of Magnaporthe poae strain ATCC 64411.</title>
        <authorList>
            <person name="Ma L.-J."/>
            <person name="Dead R."/>
            <person name="Young S."/>
            <person name="Zeng Q."/>
            <person name="Koehrsen M."/>
            <person name="Alvarado L."/>
            <person name="Berlin A."/>
            <person name="Chapman S.B."/>
            <person name="Chen Z."/>
            <person name="Freedman E."/>
            <person name="Gellesch M."/>
            <person name="Goldberg J."/>
            <person name="Griggs A."/>
            <person name="Gujja S."/>
            <person name="Heilman E.R."/>
            <person name="Heiman D."/>
            <person name="Hepburn T."/>
            <person name="Howarth C."/>
            <person name="Jen D."/>
            <person name="Larson L."/>
            <person name="Mehta T."/>
            <person name="Neiman D."/>
            <person name="Pearson M."/>
            <person name="Roberts A."/>
            <person name="Saif S."/>
            <person name="Shea T."/>
            <person name="Shenoy N."/>
            <person name="Sisk P."/>
            <person name="Stolte C."/>
            <person name="Sykes S."/>
            <person name="Walk T."/>
            <person name="White J."/>
            <person name="Yandava C."/>
            <person name="Haas B."/>
            <person name="Nusbaum C."/>
            <person name="Birren B."/>
        </authorList>
    </citation>
    <scope>NUCLEOTIDE SEQUENCE [LARGE SCALE GENOMIC DNA]</scope>
    <source>
        <strain evidence="4">ATCC 64411 / 73-15</strain>
    </source>
</reference>
<proteinExistence type="predicted"/>
<reference evidence="2" key="3">
    <citation type="submission" date="2011-03" db="EMBL/GenBank/DDBJ databases">
        <title>Annotation of Magnaporthe poae ATCC 64411.</title>
        <authorList>
            <person name="Ma L.-J."/>
            <person name="Dead R."/>
            <person name="Young S.K."/>
            <person name="Zeng Q."/>
            <person name="Gargeya S."/>
            <person name="Fitzgerald M."/>
            <person name="Haas B."/>
            <person name="Abouelleil A."/>
            <person name="Alvarado L."/>
            <person name="Arachchi H.M."/>
            <person name="Berlin A."/>
            <person name="Brown A."/>
            <person name="Chapman S.B."/>
            <person name="Chen Z."/>
            <person name="Dunbar C."/>
            <person name="Freedman E."/>
            <person name="Gearin G."/>
            <person name="Gellesch M."/>
            <person name="Goldberg J."/>
            <person name="Griggs A."/>
            <person name="Gujja S."/>
            <person name="Heiman D."/>
            <person name="Howarth C."/>
            <person name="Larson L."/>
            <person name="Lui A."/>
            <person name="MacDonald P.J.P."/>
            <person name="Mehta T."/>
            <person name="Montmayeur A."/>
            <person name="Murphy C."/>
            <person name="Neiman D."/>
            <person name="Pearson M."/>
            <person name="Priest M."/>
            <person name="Roberts A."/>
            <person name="Saif S."/>
            <person name="Shea T."/>
            <person name="Shenoy N."/>
            <person name="Sisk P."/>
            <person name="Stolte C."/>
            <person name="Sykes S."/>
            <person name="Yandava C."/>
            <person name="Wortman J."/>
            <person name="Nusbaum C."/>
            <person name="Birren B."/>
        </authorList>
    </citation>
    <scope>NUCLEOTIDE SEQUENCE</scope>
    <source>
        <strain evidence="2">ATCC 64411</strain>
    </source>
</reference>
<keyword evidence="1" id="KW-0812">Transmembrane</keyword>
<feature type="transmembrane region" description="Helical" evidence="1">
    <location>
        <begin position="137"/>
        <end position="157"/>
    </location>
</feature>
<reference evidence="3" key="4">
    <citation type="journal article" date="2015" name="G3 (Bethesda)">
        <title>Genome sequences of three phytopathogenic species of the Magnaporthaceae family of fungi.</title>
        <authorList>
            <person name="Okagaki L.H."/>
            <person name="Nunes C.C."/>
            <person name="Sailsbery J."/>
            <person name="Clay B."/>
            <person name="Brown D."/>
            <person name="John T."/>
            <person name="Oh Y."/>
            <person name="Young N."/>
            <person name="Fitzgerald M."/>
            <person name="Haas B.J."/>
            <person name="Zeng Q."/>
            <person name="Young S."/>
            <person name="Adiconis X."/>
            <person name="Fan L."/>
            <person name="Levin J.Z."/>
            <person name="Mitchell T.K."/>
            <person name="Okubara P.A."/>
            <person name="Farman M.L."/>
            <person name="Kohn L.M."/>
            <person name="Birren B."/>
            <person name="Ma L.-J."/>
            <person name="Dean R.A."/>
        </authorList>
    </citation>
    <scope>NUCLEOTIDE SEQUENCE</scope>
    <source>
        <strain evidence="3">ATCC 64411 / 73-15</strain>
    </source>
</reference>
<evidence type="ECO:0000256" key="1">
    <source>
        <dbReference type="SAM" id="Phobius"/>
    </source>
</evidence>
<name>A0A0C4E0U1_MAGP6</name>
<gene>
    <name evidence="2" type="ORF">MAPG_05978</name>
</gene>
<keyword evidence="1" id="KW-0472">Membrane</keyword>
<accession>A0A0C4E0U1</accession>
<sequence>MRPSVLSRLRLLGSGGTRLGCKAAPCPRNWRPSTDEAGTLSQEHFPRHSRAVESAVIQTARWEAGSIPSLRKPHPSASVRLGSRSDTLFTWLLAHSIFIYAAKLRQRLGSLCTIFSRAVTRASGAIATAGAAARVPVVVPVILVAHWLVATLAMDLIRR</sequence>
<evidence type="ECO:0000313" key="3">
    <source>
        <dbReference type="EnsemblFungi" id="MAPG_05978T0"/>
    </source>
</evidence>
<dbReference type="EMBL" id="GL876970">
    <property type="protein sequence ID" value="KLU86972.1"/>
    <property type="molecule type" value="Genomic_DNA"/>
</dbReference>
<protein>
    <submittedName>
        <fullName evidence="2 3">Uncharacterized protein</fullName>
    </submittedName>
</protein>
<dbReference type="AlphaFoldDB" id="A0A0C4E0U1"/>